<accession>A0ABQ7HXY2</accession>
<dbReference type="Proteomes" id="UP001516464">
    <property type="component" value="Unassembled WGS sequence"/>
</dbReference>
<comment type="caution">
    <text evidence="1">The sequence shown here is derived from an EMBL/GenBank/DDBJ whole genome shotgun (WGS) entry which is preliminary data.</text>
</comment>
<evidence type="ECO:0000313" key="1">
    <source>
        <dbReference type="EMBL" id="KAF7682979.1"/>
    </source>
</evidence>
<reference evidence="1 2" key="1">
    <citation type="submission" date="2019-01" db="EMBL/GenBank/DDBJ databases">
        <title>Genomes sequencing and comparative genomics of infectious freshwater microsporidia, Cucumispora dikerogammari and Thelohania contejeani.</title>
        <authorList>
            <person name="Cormier A."/>
            <person name="Giraud I."/>
            <person name="Wattier R."/>
            <person name="Teixeira M."/>
            <person name="Grandjean F."/>
            <person name="Rigaud T."/>
            <person name="Cordaux R."/>
        </authorList>
    </citation>
    <scope>NUCLEOTIDE SEQUENCE [LARGE SCALE GENOMIC DNA]</scope>
    <source>
        <strain evidence="1">T1</strain>
        <tissue evidence="1">Spores</tissue>
    </source>
</reference>
<sequence length="156" mass="17672">MEWSNKQKAVKIAGMRRVLPNRKPVKPNPLSKIKEALNSLKFSTRQVPVESCIIEHADKLTIYDNTSLRIILGNKNNPMGYLVDGNPRCVKKPHPNDAKDIPEDFEAAVENIIKSKDEINELCECDADDHGVDGKPECKDDQMKCSIEEIKEEEDK</sequence>
<evidence type="ECO:0000313" key="2">
    <source>
        <dbReference type="Proteomes" id="UP001516464"/>
    </source>
</evidence>
<name>A0ABQ7HXY2_9MICR</name>
<keyword evidence="2" id="KW-1185">Reference proteome</keyword>
<organism evidence="1 2">
    <name type="scientific">Astathelohania contejeani</name>
    <dbReference type="NCBI Taxonomy" id="164912"/>
    <lineage>
        <taxon>Eukaryota</taxon>
        <taxon>Fungi</taxon>
        <taxon>Fungi incertae sedis</taxon>
        <taxon>Microsporidia</taxon>
        <taxon>Astathelohaniidae</taxon>
        <taxon>Astathelohania</taxon>
    </lineage>
</organism>
<proteinExistence type="predicted"/>
<dbReference type="EMBL" id="SBIQ01000148">
    <property type="protein sequence ID" value="KAF7682979.1"/>
    <property type="molecule type" value="Genomic_DNA"/>
</dbReference>
<gene>
    <name evidence="1" type="ORF">TCON_1813</name>
</gene>
<protein>
    <submittedName>
        <fullName evidence="1">Uncharacterized protein</fullName>
    </submittedName>
</protein>